<dbReference type="AlphaFoldDB" id="A0A6P8I5Y9"/>
<gene>
    <name evidence="3" type="primary">LOC116296278</name>
</gene>
<name>A0A6P8I5Y9_ACTTE</name>
<protein>
    <submittedName>
        <fullName evidence="3">Uncharacterized protein LOC116296278</fullName>
    </submittedName>
</protein>
<feature type="compositionally biased region" description="Low complexity" evidence="1">
    <location>
        <begin position="22"/>
        <end position="39"/>
    </location>
</feature>
<feature type="region of interest" description="Disordered" evidence="1">
    <location>
        <begin position="94"/>
        <end position="130"/>
    </location>
</feature>
<dbReference type="GeneID" id="116296278"/>
<feature type="compositionally biased region" description="Low complexity" evidence="1">
    <location>
        <begin position="108"/>
        <end position="122"/>
    </location>
</feature>
<evidence type="ECO:0000313" key="2">
    <source>
        <dbReference type="Proteomes" id="UP000515163"/>
    </source>
</evidence>
<dbReference type="Proteomes" id="UP000515163">
    <property type="component" value="Unplaced"/>
</dbReference>
<feature type="region of interest" description="Disordered" evidence="1">
    <location>
        <begin position="1"/>
        <end position="60"/>
    </location>
</feature>
<sequence length="130" mass="14916">MSNPRRRGGRSSDFGRRDQHWGSPRSGSPGSPGINGSPRTGRRDQRDRRSELLPTDHDSYVDYLKKRWNSVKSQMNATYYKVPDHNPAVEAVQPNFDVDRFFDERQQQQRQGQQSPPSNPQSHNLQGLPS</sequence>
<dbReference type="OrthoDB" id="10454543at2759"/>
<evidence type="ECO:0000313" key="3">
    <source>
        <dbReference type="RefSeq" id="XP_031560145.1"/>
    </source>
</evidence>
<dbReference type="KEGG" id="aten:116296278"/>
<reference evidence="3" key="1">
    <citation type="submission" date="2025-08" db="UniProtKB">
        <authorList>
            <consortium name="RefSeq"/>
        </authorList>
    </citation>
    <scope>IDENTIFICATION</scope>
    <source>
        <tissue evidence="3">Tentacle</tissue>
    </source>
</reference>
<proteinExistence type="predicted"/>
<feature type="compositionally biased region" description="Basic and acidic residues" evidence="1">
    <location>
        <begin position="97"/>
        <end position="107"/>
    </location>
</feature>
<organism evidence="2 3">
    <name type="scientific">Actinia tenebrosa</name>
    <name type="common">Australian red waratah sea anemone</name>
    <dbReference type="NCBI Taxonomy" id="6105"/>
    <lineage>
        <taxon>Eukaryota</taxon>
        <taxon>Metazoa</taxon>
        <taxon>Cnidaria</taxon>
        <taxon>Anthozoa</taxon>
        <taxon>Hexacorallia</taxon>
        <taxon>Actiniaria</taxon>
        <taxon>Actiniidae</taxon>
        <taxon>Actinia</taxon>
    </lineage>
</organism>
<evidence type="ECO:0000256" key="1">
    <source>
        <dbReference type="SAM" id="MobiDB-lite"/>
    </source>
</evidence>
<dbReference type="RefSeq" id="XP_031560145.1">
    <property type="nucleotide sequence ID" value="XM_031704285.1"/>
</dbReference>
<dbReference type="InParanoid" id="A0A6P8I5Y9"/>
<feature type="compositionally biased region" description="Basic and acidic residues" evidence="1">
    <location>
        <begin position="41"/>
        <end position="60"/>
    </location>
</feature>
<keyword evidence="2" id="KW-1185">Reference proteome</keyword>
<accession>A0A6P8I5Y9</accession>